<keyword evidence="2" id="KW-0812">Transmembrane</keyword>
<comment type="caution">
    <text evidence="3">The sequence shown here is derived from an EMBL/GenBank/DDBJ whole genome shotgun (WGS) entry which is preliminary data.</text>
</comment>
<keyword evidence="4" id="KW-1185">Reference proteome</keyword>
<evidence type="ECO:0008006" key="5">
    <source>
        <dbReference type="Google" id="ProtNLM"/>
    </source>
</evidence>
<reference evidence="3 4" key="1">
    <citation type="journal article" date="2022" name="Syst. Appl. Microbiol.">
        <title>Rhodopirellula aestuarii sp. nov., a novel member of the genus Rhodopirellula isolated from brackish sediments collected in the Tagus River estuary, Portugal.</title>
        <authorList>
            <person name="Vitorino I.R."/>
            <person name="Klimek D."/>
            <person name="Calusinska M."/>
            <person name="Lobo-da-Cunha A."/>
            <person name="Vasconcelos V."/>
            <person name="Lage O.M."/>
        </authorList>
    </citation>
    <scope>NUCLEOTIDE SEQUENCE [LARGE SCALE GENOMIC DNA]</scope>
    <source>
        <strain evidence="3 4">ICT_H3.1</strain>
    </source>
</reference>
<protein>
    <recommendedName>
        <fullName evidence="5">Transmembrane protein (PGPGW)</fullName>
    </recommendedName>
</protein>
<name>A0ABT0UEK6_9BACT</name>
<evidence type="ECO:0000256" key="1">
    <source>
        <dbReference type="SAM" id="MobiDB-lite"/>
    </source>
</evidence>
<keyword evidence="2" id="KW-0472">Membrane</keyword>
<sequence>MILHLTLLALKNTLGVFLLVIGISMLVLPGQGLLTILIGLSLLDFPGKYRLERYLVTRPPVFKSLNWLRQRAGNPPFEMPGQPKHHSGPPSDSAAPTISRFLTAFDSKPPNEAAEVHRRRHSSAHD</sequence>
<dbReference type="EMBL" id="JAMQBK010000138">
    <property type="protein sequence ID" value="MCM2375182.1"/>
    <property type="molecule type" value="Genomic_DNA"/>
</dbReference>
<gene>
    <name evidence="3" type="ORF">NB063_31555</name>
</gene>
<feature type="transmembrane region" description="Helical" evidence="2">
    <location>
        <begin position="16"/>
        <end position="43"/>
    </location>
</feature>
<evidence type="ECO:0000313" key="4">
    <source>
        <dbReference type="Proteomes" id="UP001202961"/>
    </source>
</evidence>
<keyword evidence="2" id="KW-1133">Transmembrane helix</keyword>
<proteinExistence type="predicted"/>
<dbReference type="InterPro" id="IPR019099">
    <property type="entry name" value="Uncharacterised_PGPGW_TM"/>
</dbReference>
<dbReference type="Pfam" id="PF09656">
    <property type="entry name" value="PGPGW"/>
    <property type="match status" value="1"/>
</dbReference>
<evidence type="ECO:0000313" key="3">
    <source>
        <dbReference type="EMBL" id="MCM2375182.1"/>
    </source>
</evidence>
<dbReference type="RefSeq" id="WP_250933758.1">
    <property type="nucleotide sequence ID" value="NZ_JAMQBK010000138.1"/>
</dbReference>
<organism evidence="3 4">
    <name type="scientific">Aporhodopirellula aestuarii</name>
    <dbReference type="NCBI Taxonomy" id="2950107"/>
    <lineage>
        <taxon>Bacteria</taxon>
        <taxon>Pseudomonadati</taxon>
        <taxon>Planctomycetota</taxon>
        <taxon>Planctomycetia</taxon>
        <taxon>Pirellulales</taxon>
        <taxon>Pirellulaceae</taxon>
        <taxon>Aporhodopirellula</taxon>
    </lineage>
</organism>
<accession>A0ABT0UEK6</accession>
<evidence type="ECO:0000256" key="2">
    <source>
        <dbReference type="SAM" id="Phobius"/>
    </source>
</evidence>
<feature type="region of interest" description="Disordered" evidence="1">
    <location>
        <begin position="73"/>
        <end position="96"/>
    </location>
</feature>
<dbReference type="Proteomes" id="UP001202961">
    <property type="component" value="Unassembled WGS sequence"/>
</dbReference>